<proteinExistence type="predicted"/>
<feature type="region of interest" description="Disordered" evidence="1">
    <location>
        <begin position="1"/>
        <end position="20"/>
    </location>
</feature>
<comment type="caution">
    <text evidence="2">The sequence shown here is derived from an EMBL/GenBank/DDBJ whole genome shotgun (WGS) entry which is preliminary data.</text>
</comment>
<name>A0A4C1W6L7_EUMVA</name>
<evidence type="ECO:0000313" key="3">
    <source>
        <dbReference type="Proteomes" id="UP000299102"/>
    </source>
</evidence>
<protein>
    <submittedName>
        <fullName evidence="2">Uncharacterized protein</fullName>
    </submittedName>
</protein>
<feature type="region of interest" description="Disordered" evidence="1">
    <location>
        <begin position="60"/>
        <end position="90"/>
    </location>
</feature>
<dbReference type="EMBL" id="BGZK01000494">
    <property type="protein sequence ID" value="GBP47026.1"/>
    <property type="molecule type" value="Genomic_DNA"/>
</dbReference>
<sequence length="193" mass="22233">MQDQPSTVPTPKTDRVSASANTNNTMTELLSLVWLEFPTVQEHRCVDLVNLRSGIVSEGSTRRFQGHPTRPPPAKNRNKGWHDEESRLRPSRPNAFKRVYTCVDFVKSSKPPTDELNVRRYADRGRQLGAPSKRRHTLHRCHPASAYRPSDCEPWHTKLDLDIVTDRRYCRLVVYIINFFFICEYAATLTAPV</sequence>
<reference evidence="2 3" key="1">
    <citation type="journal article" date="2019" name="Commun. Biol.">
        <title>The bagworm genome reveals a unique fibroin gene that provides high tensile strength.</title>
        <authorList>
            <person name="Kono N."/>
            <person name="Nakamura H."/>
            <person name="Ohtoshi R."/>
            <person name="Tomita M."/>
            <person name="Numata K."/>
            <person name="Arakawa K."/>
        </authorList>
    </citation>
    <scope>NUCLEOTIDE SEQUENCE [LARGE SCALE GENOMIC DNA]</scope>
</reference>
<keyword evidence="3" id="KW-1185">Reference proteome</keyword>
<dbReference type="AlphaFoldDB" id="A0A4C1W6L7"/>
<dbReference type="Proteomes" id="UP000299102">
    <property type="component" value="Unassembled WGS sequence"/>
</dbReference>
<evidence type="ECO:0000313" key="2">
    <source>
        <dbReference type="EMBL" id="GBP47026.1"/>
    </source>
</evidence>
<organism evidence="2 3">
    <name type="scientific">Eumeta variegata</name>
    <name type="common">Bagworm moth</name>
    <name type="synonym">Eumeta japonica</name>
    <dbReference type="NCBI Taxonomy" id="151549"/>
    <lineage>
        <taxon>Eukaryota</taxon>
        <taxon>Metazoa</taxon>
        <taxon>Ecdysozoa</taxon>
        <taxon>Arthropoda</taxon>
        <taxon>Hexapoda</taxon>
        <taxon>Insecta</taxon>
        <taxon>Pterygota</taxon>
        <taxon>Neoptera</taxon>
        <taxon>Endopterygota</taxon>
        <taxon>Lepidoptera</taxon>
        <taxon>Glossata</taxon>
        <taxon>Ditrysia</taxon>
        <taxon>Tineoidea</taxon>
        <taxon>Psychidae</taxon>
        <taxon>Oiketicinae</taxon>
        <taxon>Eumeta</taxon>
    </lineage>
</organism>
<accession>A0A4C1W6L7</accession>
<evidence type="ECO:0000256" key="1">
    <source>
        <dbReference type="SAM" id="MobiDB-lite"/>
    </source>
</evidence>
<gene>
    <name evidence="2" type="ORF">EVAR_29628_1</name>
</gene>